<feature type="compositionally biased region" description="Basic and acidic residues" evidence="1">
    <location>
        <begin position="30"/>
        <end position="42"/>
    </location>
</feature>
<sequence length="69" mass="7608">MLLSRTPKIESPNLKRCFFLKKEIPKEPKPLDNKCFSQERQKSKAPASAGAFDWDGMGGNIGGLSVSLL</sequence>
<dbReference type="AlphaFoldDB" id="A0A645B4X8"/>
<proteinExistence type="predicted"/>
<accession>A0A645B4X8</accession>
<evidence type="ECO:0000313" key="2">
    <source>
        <dbReference type="EMBL" id="MPM56774.1"/>
    </source>
</evidence>
<protein>
    <submittedName>
        <fullName evidence="2">Uncharacterized protein</fullName>
    </submittedName>
</protein>
<comment type="caution">
    <text evidence="2">The sequence shown here is derived from an EMBL/GenBank/DDBJ whole genome shotgun (WGS) entry which is preliminary data.</text>
</comment>
<reference evidence="2" key="1">
    <citation type="submission" date="2019-08" db="EMBL/GenBank/DDBJ databases">
        <authorList>
            <person name="Kucharzyk K."/>
            <person name="Murdoch R.W."/>
            <person name="Higgins S."/>
            <person name="Loffler F."/>
        </authorList>
    </citation>
    <scope>NUCLEOTIDE SEQUENCE</scope>
</reference>
<organism evidence="2">
    <name type="scientific">bioreactor metagenome</name>
    <dbReference type="NCBI Taxonomy" id="1076179"/>
    <lineage>
        <taxon>unclassified sequences</taxon>
        <taxon>metagenomes</taxon>
        <taxon>ecological metagenomes</taxon>
    </lineage>
</organism>
<name>A0A645B4X8_9ZZZZ</name>
<dbReference type="EMBL" id="VSSQ01015924">
    <property type="protein sequence ID" value="MPM56774.1"/>
    <property type="molecule type" value="Genomic_DNA"/>
</dbReference>
<gene>
    <name evidence="2" type="ORF">SDC9_103588</name>
</gene>
<feature type="region of interest" description="Disordered" evidence="1">
    <location>
        <begin position="30"/>
        <end position="57"/>
    </location>
</feature>
<evidence type="ECO:0000256" key="1">
    <source>
        <dbReference type="SAM" id="MobiDB-lite"/>
    </source>
</evidence>